<protein>
    <submittedName>
        <fullName evidence="2">Uncharacterized protein</fullName>
    </submittedName>
</protein>
<dbReference type="Proteomes" id="UP000515377">
    <property type="component" value="Chromosome"/>
</dbReference>
<evidence type="ECO:0000256" key="1">
    <source>
        <dbReference type="SAM" id="MobiDB-lite"/>
    </source>
</evidence>
<accession>A0A9X7YBC9</accession>
<evidence type="ECO:0000313" key="3">
    <source>
        <dbReference type="Proteomes" id="UP000515377"/>
    </source>
</evidence>
<evidence type="ECO:0000313" key="2">
    <source>
        <dbReference type="EMBL" id="QNG44259.1"/>
    </source>
</evidence>
<sequence length="203" mass="22245">MARGNSKGGSGGTSRFRFVLFEGDLQEGELAQVTQAIQNAFRGSQASSPRTIGRSSVASPPCDTDATDFDQVEEAEEVGADNIPRARPVRKARAPKVPNPVNDLDVKSEPSLKDFVADYDVKSGFEKYLVIALWLRDGRDINSFTVDHIYTCFKLIGWSTNSNDFSKPLRNLADNKFLSGDCKGYSLSLTGAGKIEDKKRNSE</sequence>
<feature type="region of interest" description="Disordered" evidence="1">
    <location>
        <begin position="42"/>
        <end position="66"/>
    </location>
</feature>
<dbReference type="AlphaFoldDB" id="A0A9X7YBC9"/>
<dbReference type="EMBL" id="CP060122">
    <property type="protein sequence ID" value="QNG44259.1"/>
    <property type="molecule type" value="Genomic_DNA"/>
</dbReference>
<proteinExistence type="predicted"/>
<name>A0A9X7YBC9_SPHYA</name>
<feature type="compositionally biased region" description="Polar residues" evidence="1">
    <location>
        <begin position="42"/>
        <end position="58"/>
    </location>
</feature>
<organism evidence="2 3">
    <name type="scientific">Sphingobium yanoikuyae</name>
    <name type="common">Sphingomonas yanoikuyae</name>
    <dbReference type="NCBI Taxonomy" id="13690"/>
    <lineage>
        <taxon>Bacteria</taxon>
        <taxon>Pseudomonadati</taxon>
        <taxon>Pseudomonadota</taxon>
        <taxon>Alphaproteobacteria</taxon>
        <taxon>Sphingomonadales</taxon>
        <taxon>Sphingomonadaceae</taxon>
        <taxon>Sphingobium</taxon>
    </lineage>
</organism>
<gene>
    <name evidence="2" type="ORF">H3V42_20575</name>
</gene>
<reference evidence="2 3" key="1">
    <citation type="submission" date="2020-07" db="EMBL/GenBank/DDBJ databases">
        <title>Whole genome sequence of Sphingobium yanoikuyae A3.</title>
        <authorList>
            <person name="Han S.-S."/>
        </authorList>
    </citation>
    <scope>NUCLEOTIDE SEQUENCE [LARGE SCALE GENOMIC DNA]</scope>
    <source>
        <strain evidence="2 3">A3</strain>
    </source>
</reference>